<comment type="caution">
    <text evidence="7">The sequence shown here is derived from an EMBL/GenBank/DDBJ whole genome shotgun (WGS) entry which is preliminary data.</text>
</comment>
<dbReference type="GO" id="GO:0008270">
    <property type="term" value="F:zinc ion binding"/>
    <property type="evidence" value="ECO:0007669"/>
    <property type="project" value="UniProtKB-KW"/>
</dbReference>
<evidence type="ECO:0000256" key="3">
    <source>
        <dbReference type="ARBA" id="ARBA00022833"/>
    </source>
</evidence>
<evidence type="ECO:0000256" key="5">
    <source>
        <dbReference type="SAM" id="MobiDB-lite"/>
    </source>
</evidence>
<accession>A0AAD3HFJ3</accession>
<keyword evidence="2 4" id="KW-0863">Zinc-finger</keyword>
<gene>
    <name evidence="7" type="ORF">CTEN210_17770</name>
</gene>
<dbReference type="SUPFAM" id="SSF144232">
    <property type="entry name" value="HIT/MYND zinc finger-like"/>
    <property type="match status" value="1"/>
</dbReference>
<dbReference type="AlphaFoldDB" id="A0AAD3HFJ3"/>
<keyword evidence="1" id="KW-0479">Metal-binding</keyword>
<dbReference type="InterPro" id="IPR002893">
    <property type="entry name" value="Znf_MYND"/>
</dbReference>
<evidence type="ECO:0000259" key="6">
    <source>
        <dbReference type="PROSITE" id="PS50865"/>
    </source>
</evidence>
<evidence type="ECO:0000256" key="2">
    <source>
        <dbReference type="ARBA" id="ARBA00022771"/>
    </source>
</evidence>
<dbReference type="Gene3D" id="6.10.140.2220">
    <property type="match status" value="1"/>
</dbReference>
<evidence type="ECO:0000256" key="4">
    <source>
        <dbReference type="PROSITE-ProRule" id="PRU00134"/>
    </source>
</evidence>
<dbReference type="SUPFAM" id="SSF48452">
    <property type="entry name" value="TPR-like"/>
    <property type="match status" value="1"/>
</dbReference>
<organism evidence="7 8">
    <name type="scientific">Chaetoceros tenuissimus</name>
    <dbReference type="NCBI Taxonomy" id="426638"/>
    <lineage>
        <taxon>Eukaryota</taxon>
        <taxon>Sar</taxon>
        <taxon>Stramenopiles</taxon>
        <taxon>Ochrophyta</taxon>
        <taxon>Bacillariophyta</taxon>
        <taxon>Coscinodiscophyceae</taxon>
        <taxon>Chaetocerotophycidae</taxon>
        <taxon>Chaetocerotales</taxon>
        <taxon>Chaetocerotaceae</taxon>
        <taxon>Chaetoceros</taxon>
    </lineage>
</organism>
<keyword evidence="8" id="KW-1185">Reference proteome</keyword>
<dbReference type="EMBL" id="BLLK01000074">
    <property type="protein sequence ID" value="GFH61294.1"/>
    <property type="molecule type" value="Genomic_DNA"/>
</dbReference>
<evidence type="ECO:0000313" key="7">
    <source>
        <dbReference type="EMBL" id="GFH61294.1"/>
    </source>
</evidence>
<dbReference type="Proteomes" id="UP001054902">
    <property type="component" value="Unassembled WGS sequence"/>
</dbReference>
<evidence type="ECO:0000313" key="8">
    <source>
        <dbReference type="Proteomes" id="UP001054902"/>
    </source>
</evidence>
<sequence length="416" mass="46756">MSRDRWASSFQTGGKVDVNNPDQYRHVPLAPKTSDPEALNLDKAAEIFLTGLRNVRDGDLQAACLQIAQAFLLDGRSVNFVYKIPPGASAEVELPFVDSDILCTLIESDHTGLGSQVMKIILGQHLGHLAGGGQTVIAEAVKGIDLLFGVIEMDPCIECPECGIFRGYLTRAKLFYLRATFQMIMGNMNRANKDLSSSLKCDPSYTKARESRARLWASSNLKSDKKIHREYLRIIQEIHPDSELMEVSYAWLALTTLRDPTLGTLAEAKEFYKKSIQASIREREIYGDEKHKVPPSVVPLLKSEFEYLRNNPTANKTRQDWDKLAAKKSENGESFFHVPEVLDEDKKHLCLGCGKREQEDGSKLMKCGQCKSVSYCSQTCQVKDWKEHKSYCSRTCQMIDGKESYCNIAATKPERL</sequence>
<feature type="domain" description="MYND-type" evidence="6">
    <location>
        <begin position="350"/>
        <end position="392"/>
    </location>
</feature>
<name>A0AAD3HFJ3_9STRA</name>
<feature type="region of interest" description="Disordered" evidence="5">
    <location>
        <begin position="1"/>
        <end position="23"/>
    </location>
</feature>
<dbReference type="PROSITE" id="PS50865">
    <property type="entry name" value="ZF_MYND_2"/>
    <property type="match status" value="1"/>
</dbReference>
<keyword evidence="3" id="KW-0862">Zinc</keyword>
<dbReference type="Gene3D" id="1.25.40.10">
    <property type="entry name" value="Tetratricopeptide repeat domain"/>
    <property type="match status" value="1"/>
</dbReference>
<proteinExistence type="predicted"/>
<evidence type="ECO:0000256" key="1">
    <source>
        <dbReference type="ARBA" id="ARBA00022723"/>
    </source>
</evidence>
<dbReference type="Pfam" id="PF01753">
    <property type="entry name" value="zf-MYND"/>
    <property type="match status" value="1"/>
</dbReference>
<dbReference type="InterPro" id="IPR011990">
    <property type="entry name" value="TPR-like_helical_dom_sf"/>
</dbReference>
<protein>
    <recommendedName>
        <fullName evidence="6">MYND-type domain-containing protein</fullName>
    </recommendedName>
</protein>
<reference evidence="7 8" key="1">
    <citation type="journal article" date="2021" name="Sci. Rep.">
        <title>The genome of the diatom Chaetoceros tenuissimus carries an ancient integrated fragment of an extant virus.</title>
        <authorList>
            <person name="Hongo Y."/>
            <person name="Kimura K."/>
            <person name="Takaki Y."/>
            <person name="Yoshida Y."/>
            <person name="Baba S."/>
            <person name="Kobayashi G."/>
            <person name="Nagasaki K."/>
            <person name="Hano T."/>
            <person name="Tomaru Y."/>
        </authorList>
    </citation>
    <scope>NUCLEOTIDE SEQUENCE [LARGE SCALE GENOMIC DNA]</scope>
    <source>
        <strain evidence="7 8">NIES-3715</strain>
    </source>
</reference>